<dbReference type="Proteomes" id="UP001522905">
    <property type="component" value="Unassembled WGS sequence"/>
</dbReference>
<feature type="transmembrane region" description="Helical" evidence="1">
    <location>
        <begin position="101"/>
        <end position="126"/>
    </location>
</feature>
<organism evidence="2 3">
    <name type="scientific">Apilactobacillus xinyiensis</name>
    <dbReference type="NCBI Taxonomy" id="2841032"/>
    <lineage>
        <taxon>Bacteria</taxon>
        <taxon>Bacillati</taxon>
        <taxon>Bacillota</taxon>
        <taxon>Bacilli</taxon>
        <taxon>Lactobacillales</taxon>
        <taxon>Lactobacillaceae</taxon>
        <taxon>Apilactobacillus</taxon>
    </lineage>
</organism>
<dbReference type="EMBL" id="JAJIAO010000004">
    <property type="protein sequence ID" value="MCK8624832.1"/>
    <property type="molecule type" value="Genomic_DNA"/>
</dbReference>
<feature type="transmembrane region" description="Helical" evidence="1">
    <location>
        <begin position="66"/>
        <end position="89"/>
    </location>
</feature>
<reference evidence="2 3" key="1">
    <citation type="submission" date="2021-11" db="EMBL/GenBank/DDBJ databases">
        <title>Comparative genomics of bee honey and flower isolates.</title>
        <authorList>
            <person name="Bechtner J.D."/>
            <person name="Gallus M.K."/>
            <person name="Ehrmann M."/>
        </authorList>
    </citation>
    <scope>NUCLEOTIDE SEQUENCE [LARGE SCALE GENOMIC DNA]</scope>
    <source>
        <strain evidence="2 3">M161</strain>
    </source>
</reference>
<feature type="transmembrane region" description="Helical" evidence="1">
    <location>
        <begin position="210"/>
        <end position="227"/>
    </location>
</feature>
<sequence>MFKQFNKLTYYLYLLLLVVISTGLLLIDHDTSVVSPILSFAVALLGLSNVFFTYQGLKVSPVNRHIAQKVGINTGISTILLFVIILFFAKTDSSFLFINNFISIIQLVLKVSSVAIAITILINALAGEANKKYTLGTSLVVNLLIYVINFLDHDNMHIYNILDFYNGTTLNGGHIFNDAEWFKTFTVMLIAMAIGQVGYVVRNRFKPKSIMFLSCWVLLSIIGYMGYNGSYTSYQPNGLVKAQLVKSYDITMYDNKIDTTVHLNKPSDGVLSFNFYSGLQINSLKALNQNGKYDKVDYQVKNDYLTVKLPQGQKYTALKLNYYGEFNINGDVAYLNKKYVNLDSAEIAWYPETQFVDVVSFTNKTGDRLYTNSTGPKYEMIANGKTVKSKLAKFNVFKDPVALKNIQEATVVHNK</sequence>
<name>A0ABT0I297_9LACO</name>
<keyword evidence="1" id="KW-0812">Transmembrane</keyword>
<protein>
    <submittedName>
        <fullName evidence="2">Uncharacterized protein</fullName>
    </submittedName>
</protein>
<keyword evidence="3" id="KW-1185">Reference proteome</keyword>
<gene>
    <name evidence="2" type="ORF">LNP07_04805</name>
</gene>
<evidence type="ECO:0000313" key="2">
    <source>
        <dbReference type="EMBL" id="MCK8624832.1"/>
    </source>
</evidence>
<comment type="caution">
    <text evidence="2">The sequence shown here is derived from an EMBL/GenBank/DDBJ whole genome shotgun (WGS) entry which is preliminary data.</text>
</comment>
<evidence type="ECO:0000313" key="3">
    <source>
        <dbReference type="Proteomes" id="UP001522905"/>
    </source>
</evidence>
<keyword evidence="1" id="KW-0472">Membrane</keyword>
<feature type="transmembrane region" description="Helical" evidence="1">
    <location>
        <begin position="133"/>
        <end position="151"/>
    </location>
</feature>
<feature type="transmembrane region" description="Helical" evidence="1">
    <location>
        <begin position="33"/>
        <end position="54"/>
    </location>
</feature>
<proteinExistence type="predicted"/>
<feature type="transmembrane region" description="Helical" evidence="1">
    <location>
        <begin position="181"/>
        <end position="201"/>
    </location>
</feature>
<dbReference type="RefSeq" id="WP_248601725.1">
    <property type="nucleotide sequence ID" value="NZ_CAXMLZ010000002.1"/>
</dbReference>
<evidence type="ECO:0000256" key="1">
    <source>
        <dbReference type="SAM" id="Phobius"/>
    </source>
</evidence>
<keyword evidence="1" id="KW-1133">Transmembrane helix</keyword>
<accession>A0ABT0I297</accession>
<feature type="transmembrane region" description="Helical" evidence="1">
    <location>
        <begin position="9"/>
        <end position="27"/>
    </location>
</feature>